<reference evidence="12" key="1">
    <citation type="submission" date="2022-01" db="EMBL/GenBank/DDBJ databases">
        <title>Draft genome of Methanogenium marinum DSM 15558.</title>
        <authorList>
            <person name="Chen S.-C."/>
            <person name="You Y.-T."/>
        </authorList>
    </citation>
    <scope>NUCLEOTIDE SEQUENCE</scope>
    <source>
        <strain evidence="12">DSM 15558</strain>
    </source>
</reference>
<keyword evidence="6 9" id="KW-0648">Protein biosynthesis</keyword>
<dbReference type="CDD" id="cd00773">
    <property type="entry name" value="HisRS-like_core"/>
    <property type="match status" value="1"/>
</dbReference>
<comment type="catalytic activity">
    <reaction evidence="8 9">
        <text>tRNA(His) + L-histidine + ATP = L-histidyl-tRNA(His) + AMP + diphosphate + H(+)</text>
        <dbReference type="Rhea" id="RHEA:17313"/>
        <dbReference type="Rhea" id="RHEA-COMP:9665"/>
        <dbReference type="Rhea" id="RHEA-COMP:9689"/>
        <dbReference type="ChEBI" id="CHEBI:15378"/>
        <dbReference type="ChEBI" id="CHEBI:30616"/>
        <dbReference type="ChEBI" id="CHEBI:33019"/>
        <dbReference type="ChEBI" id="CHEBI:57595"/>
        <dbReference type="ChEBI" id="CHEBI:78442"/>
        <dbReference type="ChEBI" id="CHEBI:78527"/>
        <dbReference type="ChEBI" id="CHEBI:456215"/>
        <dbReference type="EC" id="6.1.1.21"/>
    </reaction>
</comment>
<keyword evidence="4 9" id="KW-0547">Nucleotide-binding</keyword>
<feature type="binding site" evidence="10">
    <location>
        <position position="253"/>
    </location>
    <ligand>
        <name>L-histidine</name>
        <dbReference type="ChEBI" id="CHEBI:57595"/>
    </ligand>
</feature>
<evidence type="ECO:0000256" key="7">
    <source>
        <dbReference type="ARBA" id="ARBA00023146"/>
    </source>
</evidence>
<evidence type="ECO:0000256" key="5">
    <source>
        <dbReference type="ARBA" id="ARBA00022840"/>
    </source>
</evidence>
<comment type="subcellular location">
    <subcellularLocation>
        <location evidence="1 9">Cytoplasm</location>
    </subcellularLocation>
</comment>
<comment type="caution">
    <text evidence="12">The sequence shown here is derived from an EMBL/GenBank/DDBJ whole genome shotgun (WGS) entry which is preliminary data.</text>
</comment>
<name>A0A9Q4KSV9_9EURY</name>
<dbReference type="PROSITE" id="PS50862">
    <property type="entry name" value="AA_TRNA_LIGASE_II"/>
    <property type="match status" value="1"/>
</dbReference>
<dbReference type="PANTHER" id="PTHR43707:SF1">
    <property type="entry name" value="HISTIDINE--TRNA LIGASE, MITOCHONDRIAL-RELATED"/>
    <property type="match status" value="1"/>
</dbReference>
<feature type="binding site" evidence="10">
    <location>
        <position position="125"/>
    </location>
    <ligand>
        <name>L-histidine</name>
        <dbReference type="ChEBI" id="CHEBI:57595"/>
    </ligand>
</feature>
<sequence length="409" mass="46109">MIQRPRGTRDFLPDEMEFRRNTEMKMRKAARQWGYREVCTPTFETQELYTIRSGEGIIKEMYTFEDKGGRALALRPEGTAAVLRMYVNEAKVLAKPLRWCYLSDCYRYERPQKGRYRQFWQFGAELIGADTPEGDAEAILLADDILRAAGVTYDLHVGHLSPMRAILRDLPEDRKRTIMALLDKKNMEGLEETLDSWHLEDLESSLKGLLEADTTDDVFAITGPIPEQERIESMVNVLENEGTVFRQNYGIVRGLDYYTGMVFEGFAENLGAENQIIGGGAYRLAHLFGGDDVGSCGFGIGFDRVMVSLGDVPVPDETVVAVLYTPEAREYAFSLSRKFRDTGFRTEINLLSRGIGAQMKHAAKTARYAVLAGDREMQSGTVTLRNMKTGTQKECSVAEALHGVSQEWQ</sequence>
<keyword evidence="7 9" id="KW-0030">Aminoacyl-tRNA synthetase</keyword>
<dbReference type="Pfam" id="PF13393">
    <property type="entry name" value="tRNA-synt_His"/>
    <property type="match status" value="1"/>
</dbReference>
<comment type="similarity">
    <text evidence="2 9">Belongs to the class-II aminoacyl-tRNA synthetase family.</text>
</comment>
<keyword evidence="5 9" id="KW-0067">ATP-binding</keyword>
<keyword evidence="9" id="KW-0963">Cytoplasm</keyword>
<dbReference type="InterPro" id="IPR036621">
    <property type="entry name" value="Anticodon-bd_dom_sf"/>
</dbReference>
<dbReference type="Gene3D" id="3.30.930.10">
    <property type="entry name" value="Bira Bifunctional Protein, Domain 2"/>
    <property type="match status" value="1"/>
</dbReference>
<dbReference type="CDD" id="cd00859">
    <property type="entry name" value="HisRS_anticodon"/>
    <property type="match status" value="1"/>
</dbReference>
<dbReference type="PANTHER" id="PTHR43707">
    <property type="entry name" value="HISTIDYL-TRNA SYNTHETASE"/>
    <property type="match status" value="1"/>
</dbReference>
<dbReference type="RefSeq" id="WP_274924216.1">
    <property type="nucleotide sequence ID" value="NZ_JAKELO010000002.1"/>
</dbReference>
<keyword evidence="3 9" id="KW-0436">Ligase</keyword>
<dbReference type="SUPFAM" id="SSF52954">
    <property type="entry name" value="Class II aaRS ABD-related"/>
    <property type="match status" value="1"/>
</dbReference>
<feature type="binding site" evidence="10">
    <location>
        <position position="121"/>
    </location>
    <ligand>
        <name>L-histidine</name>
        <dbReference type="ChEBI" id="CHEBI:57595"/>
    </ligand>
</feature>
<dbReference type="Proteomes" id="UP001143747">
    <property type="component" value="Unassembled WGS sequence"/>
</dbReference>
<feature type="domain" description="Aminoacyl-transfer RNA synthetases class-II family profile" evidence="11">
    <location>
        <begin position="6"/>
        <end position="326"/>
    </location>
</feature>
<accession>A0A9Q4KSV9</accession>
<gene>
    <name evidence="9 12" type="primary">hisS</name>
    <name evidence="12" type="ORF">L0665_02935</name>
</gene>
<dbReference type="Gene3D" id="3.40.50.800">
    <property type="entry name" value="Anticodon-binding domain"/>
    <property type="match status" value="1"/>
</dbReference>
<evidence type="ECO:0000259" key="11">
    <source>
        <dbReference type="PROSITE" id="PS50862"/>
    </source>
</evidence>
<evidence type="ECO:0000256" key="6">
    <source>
        <dbReference type="ARBA" id="ARBA00022917"/>
    </source>
</evidence>
<dbReference type="HAMAP" id="MF_00127">
    <property type="entry name" value="His_tRNA_synth"/>
    <property type="match status" value="1"/>
</dbReference>
<dbReference type="Pfam" id="PF03129">
    <property type="entry name" value="HGTP_anticodon"/>
    <property type="match status" value="1"/>
</dbReference>
<proteinExistence type="inferred from homology"/>
<dbReference type="EC" id="6.1.1.21" evidence="9"/>
<dbReference type="GO" id="GO:0005524">
    <property type="term" value="F:ATP binding"/>
    <property type="evidence" value="ECO:0007669"/>
    <property type="project" value="UniProtKB-UniRule"/>
</dbReference>
<evidence type="ECO:0000256" key="9">
    <source>
        <dbReference type="HAMAP-Rule" id="MF_00127"/>
    </source>
</evidence>
<dbReference type="GO" id="GO:0004821">
    <property type="term" value="F:histidine-tRNA ligase activity"/>
    <property type="evidence" value="ECO:0007669"/>
    <property type="project" value="UniProtKB-UniRule"/>
</dbReference>
<protein>
    <recommendedName>
        <fullName evidence="9">Histidine--tRNA ligase</fullName>
        <ecNumber evidence="9">6.1.1.21</ecNumber>
    </recommendedName>
    <alternativeName>
        <fullName evidence="9">Histidyl-tRNA synthetase</fullName>
        <shortName evidence="9">HisRS</shortName>
    </alternativeName>
</protein>
<evidence type="ECO:0000256" key="3">
    <source>
        <dbReference type="ARBA" id="ARBA00022598"/>
    </source>
</evidence>
<dbReference type="GO" id="GO:0005737">
    <property type="term" value="C:cytoplasm"/>
    <property type="evidence" value="ECO:0007669"/>
    <property type="project" value="UniProtKB-SubCell"/>
</dbReference>
<feature type="binding site" evidence="10">
    <location>
        <begin position="77"/>
        <end position="79"/>
    </location>
    <ligand>
        <name>L-histidine</name>
        <dbReference type="ChEBI" id="CHEBI:57595"/>
    </ligand>
</feature>
<feature type="binding site" evidence="10">
    <location>
        <begin position="257"/>
        <end position="258"/>
    </location>
    <ligand>
        <name>L-histidine</name>
        <dbReference type="ChEBI" id="CHEBI:57595"/>
    </ligand>
</feature>
<dbReference type="InterPro" id="IPR041715">
    <property type="entry name" value="HisRS-like_core"/>
</dbReference>
<evidence type="ECO:0000256" key="2">
    <source>
        <dbReference type="ARBA" id="ARBA00008226"/>
    </source>
</evidence>
<organism evidence="12 13">
    <name type="scientific">Methanogenium marinum</name>
    <dbReference type="NCBI Taxonomy" id="348610"/>
    <lineage>
        <taxon>Archaea</taxon>
        <taxon>Methanobacteriati</taxon>
        <taxon>Methanobacteriota</taxon>
        <taxon>Stenosarchaea group</taxon>
        <taxon>Methanomicrobia</taxon>
        <taxon>Methanomicrobiales</taxon>
        <taxon>Methanomicrobiaceae</taxon>
        <taxon>Methanogenium</taxon>
    </lineage>
</organism>
<evidence type="ECO:0000313" key="12">
    <source>
        <dbReference type="EMBL" id="MDE4907568.1"/>
    </source>
</evidence>
<feature type="binding site" evidence="10">
    <location>
        <position position="107"/>
    </location>
    <ligand>
        <name>L-histidine</name>
        <dbReference type="ChEBI" id="CHEBI:57595"/>
    </ligand>
</feature>
<dbReference type="GO" id="GO:0006427">
    <property type="term" value="P:histidyl-tRNA aminoacylation"/>
    <property type="evidence" value="ECO:0007669"/>
    <property type="project" value="UniProtKB-UniRule"/>
</dbReference>
<dbReference type="PIRSF" id="PIRSF001549">
    <property type="entry name" value="His-tRNA_synth"/>
    <property type="match status" value="1"/>
</dbReference>
<dbReference type="InterPro" id="IPR006195">
    <property type="entry name" value="aa-tRNA-synth_II"/>
</dbReference>
<dbReference type="EMBL" id="JAKELO010000002">
    <property type="protein sequence ID" value="MDE4907568.1"/>
    <property type="molecule type" value="Genomic_DNA"/>
</dbReference>
<evidence type="ECO:0000256" key="8">
    <source>
        <dbReference type="ARBA" id="ARBA00047639"/>
    </source>
</evidence>
<dbReference type="InterPro" id="IPR004516">
    <property type="entry name" value="HisRS/HisZ"/>
</dbReference>
<evidence type="ECO:0000256" key="10">
    <source>
        <dbReference type="PIRSR" id="PIRSR001549-1"/>
    </source>
</evidence>
<dbReference type="AlphaFoldDB" id="A0A9Q4KSV9"/>
<dbReference type="InterPro" id="IPR045864">
    <property type="entry name" value="aa-tRNA-synth_II/BPL/LPL"/>
</dbReference>
<evidence type="ECO:0000256" key="1">
    <source>
        <dbReference type="ARBA" id="ARBA00004496"/>
    </source>
</evidence>
<dbReference type="InterPro" id="IPR015807">
    <property type="entry name" value="His-tRNA-ligase"/>
</dbReference>
<keyword evidence="13" id="KW-1185">Reference proteome</keyword>
<dbReference type="NCBIfam" id="TIGR00442">
    <property type="entry name" value="hisS"/>
    <property type="match status" value="1"/>
</dbReference>
<evidence type="ECO:0000313" key="13">
    <source>
        <dbReference type="Proteomes" id="UP001143747"/>
    </source>
</evidence>
<dbReference type="SUPFAM" id="SSF55681">
    <property type="entry name" value="Class II aaRS and biotin synthetases"/>
    <property type="match status" value="1"/>
</dbReference>
<dbReference type="InterPro" id="IPR033656">
    <property type="entry name" value="HisRS_anticodon"/>
</dbReference>
<evidence type="ECO:0000256" key="4">
    <source>
        <dbReference type="ARBA" id="ARBA00022741"/>
    </source>
</evidence>
<dbReference type="InterPro" id="IPR004154">
    <property type="entry name" value="Anticodon-bd"/>
</dbReference>